<accession>A0ABV6U5N9</accession>
<dbReference type="Pfam" id="PF00254">
    <property type="entry name" value="FKBP_C"/>
    <property type="match status" value="1"/>
</dbReference>
<protein>
    <recommendedName>
        <fullName evidence="3 6">peptidylprolyl isomerase</fullName>
        <ecNumber evidence="3 6">5.2.1.8</ecNumber>
    </recommendedName>
</protein>
<dbReference type="PROSITE" id="PS51257">
    <property type="entry name" value="PROKAR_LIPOPROTEIN"/>
    <property type="match status" value="1"/>
</dbReference>
<dbReference type="EC" id="5.2.1.8" evidence="3 6"/>
<evidence type="ECO:0000313" key="9">
    <source>
        <dbReference type="EMBL" id="MFC0863733.1"/>
    </source>
</evidence>
<dbReference type="EMBL" id="JBHMQT010000033">
    <property type="protein sequence ID" value="MFC0863733.1"/>
    <property type="molecule type" value="Genomic_DNA"/>
</dbReference>
<keyword evidence="10" id="KW-1185">Reference proteome</keyword>
<evidence type="ECO:0000256" key="4">
    <source>
        <dbReference type="ARBA" id="ARBA00023110"/>
    </source>
</evidence>
<dbReference type="PANTHER" id="PTHR43811">
    <property type="entry name" value="FKBP-TYPE PEPTIDYL-PROLYL CIS-TRANS ISOMERASE FKPA"/>
    <property type="match status" value="1"/>
</dbReference>
<dbReference type="PROSITE" id="PS50059">
    <property type="entry name" value="FKBP_PPIASE"/>
    <property type="match status" value="1"/>
</dbReference>
<evidence type="ECO:0000256" key="1">
    <source>
        <dbReference type="ARBA" id="ARBA00000971"/>
    </source>
</evidence>
<evidence type="ECO:0000256" key="2">
    <source>
        <dbReference type="ARBA" id="ARBA00006577"/>
    </source>
</evidence>
<evidence type="ECO:0000256" key="5">
    <source>
        <dbReference type="ARBA" id="ARBA00023235"/>
    </source>
</evidence>
<evidence type="ECO:0000259" key="8">
    <source>
        <dbReference type="PROSITE" id="PS50059"/>
    </source>
</evidence>
<evidence type="ECO:0000313" key="10">
    <source>
        <dbReference type="Proteomes" id="UP001589870"/>
    </source>
</evidence>
<evidence type="ECO:0000256" key="3">
    <source>
        <dbReference type="ARBA" id="ARBA00013194"/>
    </source>
</evidence>
<dbReference type="GO" id="GO:0003755">
    <property type="term" value="F:peptidyl-prolyl cis-trans isomerase activity"/>
    <property type="evidence" value="ECO:0007669"/>
    <property type="project" value="UniProtKB-EC"/>
</dbReference>
<dbReference type="InterPro" id="IPR046357">
    <property type="entry name" value="PPIase_dom_sf"/>
</dbReference>
<evidence type="ECO:0000256" key="6">
    <source>
        <dbReference type="PROSITE-ProRule" id="PRU00277"/>
    </source>
</evidence>
<dbReference type="InterPro" id="IPR001179">
    <property type="entry name" value="PPIase_FKBP_dom"/>
</dbReference>
<sequence>MRRRTAIAAATVIPLMLAAACGTAQRTTAGESPSASAAAAPSGPVASADGIKVEGSVGKKPDVTFPAGNPALTSVSRRIIEGEGTPAKDGDVLAASVTVYTWDGKENKSAGSAYDQGRAEFVSVSPQLPKPLHEALVGAKPGSRTLAVIAKDVLPPQQVEEAKQQGVDFDTTNQVMVIDVESAVRKSVEGAAVDPGVKGVKVENPDGDKAPTLTTKTDAKPSDKLVVKTVIEGTGPKVEAGQTIMAHYVGKIWGSDKEFDSSWKRGEPASFSLDQVVKGWSQGLAGVPVGSRVLLTIPPDLGYGKDGNKDAGIKGTDTLVFVVDVLGAA</sequence>
<name>A0ABV6U5N9_9ACTN</name>
<dbReference type="PANTHER" id="PTHR43811:SF19">
    <property type="entry name" value="39 KDA FK506-BINDING NUCLEAR PROTEIN"/>
    <property type="match status" value="1"/>
</dbReference>
<dbReference type="Gene3D" id="3.10.50.40">
    <property type="match status" value="2"/>
</dbReference>
<dbReference type="Proteomes" id="UP001589870">
    <property type="component" value="Unassembled WGS sequence"/>
</dbReference>
<keyword evidence="5 6" id="KW-0413">Isomerase</keyword>
<comment type="similarity">
    <text evidence="2">Belongs to the FKBP-type PPIase family.</text>
</comment>
<feature type="chain" id="PRO_5047027492" description="peptidylprolyl isomerase" evidence="7">
    <location>
        <begin position="25"/>
        <end position="329"/>
    </location>
</feature>
<proteinExistence type="inferred from homology"/>
<keyword evidence="7" id="KW-0732">Signal</keyword>
<dbReference type="RefSeq" id="WP_394301872.1">
    <property type="nucleotide sequence ID" value="NZ_JBHMQT010000033.1"/>
</dbReference>
<gene>
    <name evidence="9" type="ORF">ACFHYQ_15630</name>
</gene>
<feature type="domain" description="PPIase FKBP-type" evidence="8">
    <location>
        <begin position="241"/>
        <end position="329"/>
    </location>
</feature>
<evidence type="ECO:0000256" key="7">
    <source>
        <dbReference type="SAM" id="SignalP"/>
    </source>
</evidence>
<comment type="catalytic activity">
    <reaction evidence="1 6">
        <text>[protein]-peptidylproline (omega=180) = [protein]-peptidylproline (omega=0)</text>
        <dbReference type="Rhea" id="RHEA:16237"/>
        <dbReference type="Rhea" id="RHEA-COMP:10747"/>
        <dbReference type="Rhea" id="RHEA-COMP:10748"/>
        <dbReference type="ChEBI" id="CHEBI:83833"/>
        <dbReference type="ChEBI" id="CHEBI:83834"/>
        <dbReference type="EC" id="5.2.1.8"/>
    </reaction>
</comment>
<organism evidence="9 10">
    <name type="scientific">Sphaerimonospora cavernae</name>
    <dbReference type="NCBI Taxonomy" id="1740611"/>
    <lineage>
        <taxon>Bacteria</taxon>
        <taxon>Bacillati</taxon>
        <taxon>Actinomycetota</taxon>
        <taxon>Actinomycetes</taxon>
        <taxon>Streptosporangiales</taxon>
        <taxon>Streptosporangiaceae</taxon>
        <taxon>Sphaerimonospora</taxon>
    </lineage>
</organism>
<reference evidence="9 10" key="1">
    <citation type="submission" date="2024-09" db="EMBL/GenBank/DDBJ databases">
        <authorList>
            <person name="Sun Q."/>
            <person name="Mori K."/>
        </authorList>
    </citation>
    <scope>NUCLEOTIDE SEQUENCE [LARGE SCALE GENOMIC DNA]</scope>
    <source>
        <strain evidence="9 10">TBRC 1851</strain>
    </source>
</reference>
<feature type="signal peptide" evidence="7">
    <location>
        <begin position="1"/>
        <end position="24"/>
    </location>
</feature>
<dbReference type="SUPFAM" id="SSF54534">
    <property type="entry name" value="FKBP-like"/>
    <property type="match status" value="2"/>
</dbReference>
<keyword evidence="4 6" id="KW-0697">Rotamase</keyword>
<comment type="caution">
    <text evidence="9">The sequence shown here is derived from an EMBL/GenBank/DDBJ whole genome shotgun (WGS) entry which is preliminary data.</text>
</comment>